<evidence type="ECO:0008006" key="4">
    <source>
        <dbReference type="Google" id="ProtNLM"/>
    </source>
</evidence>
<dbReference type="GO" id="GO:0038022">
    <property type="term" value="F:G protein-coupled olfactory receptor activity"/>
    <property type="evidence" value="ECO:0007669"/>
    <property type="project" value="TreeGrafter"/>
</dbReference>
<dbReference type="GO" id="GO:0005886">
    <property type="term" value="C:plasma membrane"/>
    <property type="evidence" value="ECO:0007669"/>
    <property type="project" value="TreeGrafter"/>
</dbReference>
<feature type="transmembrane region" description="Helical" evidence="1">
    <location>
        <begin position="190"/>
        <end position="215"/>
    </location>
</feature>
<keyword evidence="1" id="KW-0812">Transmembrane</keyword>
<evidence type="ECO:0000313" key="3">
    <source>
        <dbReference type="Proteomes" id="UP001152747"/>
    </source>
</evidence>
<sequence length="282" mass="32904">MDLQTLHSYGSSYAAFININLTWIKNKELTRILIDAWCGMYGTFMGMFALHYIYRYFVIMSNTKMLKTFKSYKIIYWMLLPLIYGTVWGTICYYFCASNPEFTDYLSKSFHDTYNLEMTPIVYIGVHFFPTNENGEKYINWNGVIGVGIIWTMIMSSFFIIIYFGVSCYLQIRKNFETSSRQNNNLQMQVFISLVVQTLVPITLMHLPVSMVFLFTFLEISIGKFTGLVVISIAVFPAIDPLPTMLIISDYRETILKTLQSFLNKKQTSKKREVEMEIQNIN</sequence>
<organism evidence="2 3">
    <name type="scientific">Caenorhabditis angaria</name>
    <dbReference type="NCBI Taxonomy" id="860376"/>
    <lineage>
        <taxon>Eukaryota</taxon>
        <taxon>Metazoa</taxon>
        <taxon>Ecdysozoa</taxon>
        <taxon>Nematoda</taxon>
        <taxon>Chromadorea</taxon>
        <taxon>Rhabditida</taxon>
        <taxon>Rhabditina</taxon>
        <taxon>Rhabditomorpha</taxon>
        <taxon>Rhabditoidea</taxon>
        <taxon>Rhabditidae</taxon>
        <taxon>Peloderinae</taxon>
        <taxon>Caenorhabditis</taxon>
    </lineage>
</organism>
<dbReference type="PANTHER" id="PTHR22943:SF248">
    <property type="entry name" value="SEVEN TM RECEPTOR"/>
    <property type="match status" value="1"/>
</dbReference>
<accession>A0A9P1IRX1</accession>
<feature type="transmembrane region" description="Helical" evidence="1">
    <location>
        <begin position="227"/>
        <end position="248"/>
    </location>
</feature>
<name>A0A9P1IRX1_9PELO</name>
<gene>
    <name evidence="2" type="ORF">CAMP_LOCUS10880</name>
</gene>
<feature type="transmembrane region" description="Helical" evidence="1">
    <location>
        <begin position="74"/>
        <end position="96"/>
    </location>
</feature>
<dbReference type="GO" id="GO:0042048">
    <property type="term" value="P:olfactory behavior"/>
    <property type="evidence" value="ECO:0007669"/>
    <property type="project" value="TreeGrafter"/>
</dbReference>
<keyword evidence="3" id="KW-1185">Reference proteome</keyword>
<evidence type="ECO:0000313" key="2">
    <source>
        <dbReference type="EMBL" id="CAI5448243.1"/>
    </source>
</evidence>
<dbReference type="PANTHER" id="PTHR22943">
    <property type="entry name" value="7-TRANSMEMBRANE DOMAIN RECEPTOR C.ELEGANS"/>
    <property type="match status" value="1"/>
</dbReference>
<dbReference type="EMBL" id="CANHGI010000004">
    <property type="protein sequence ID" value="CAI5448243.1"/>
    <property type="molecule type" value="Genomic_DNA"/>
</dbReference>
<dbReference type="AlphaFoldDB" id="A0A9P1IRX1"/>
<dbReference type="InterPro" id="IPR019428">
    <property type="entry name" value="7TM_GPCR_serpentine_rcpt_Str"/>
</dbReference>
<reference evidence="2" key="1">
    <citation type="submission" date="2022-11" db="EMBL/GenBank/DDBJ databases">
        <authorList>
            <person name="Kikuchi T."/>
        </authorList>
    </citation>
    <scope>NUCLEOTIDE SEQUENCE</scope>
    <source>
        <strain evidence="2">PS1010</strain>
    </source>
</reference>
<protein>
    <recommendedName>
        <fullName evidence="4">Seven TM Receptor</fullName>
    </recommendedName>
</protein>
<dbReference type="Proteomes" id="UP001152747">
    <property type="component" value="Unassembled WGS sequence"/>
</dbReference>
<dbReference type="Pfam" id="PF10326">
    <property type="entry name" value="7TM_GPCR_Str"/>
    <property type="match status" value="1"/>
</dbReference>
<keyword evidence="1" id="KW-0472">Membrane</keyword>
<keyword evidence="1" id="KW-1133">Transmembrane helix</keyword>
<comment type="caution">
    <text evidence="2">The sequence shown here is derived from an EMBL/GenBank/DDBJ whole genome shotgun (WGS) entry which is preliminary data.</text>
</comment>
<evidence type="ECO:0000256" key="1">
    <source>
        <dbReference type="SAM" id="Phobius"/>
    </source>
</evidence>
<feature type="transmembrane region" description="Helical" evidence="1">
    <location>
        <begin position="144"/>
        <end position="170"/>
    </location>
</feature>
<proteinExistence type="predicted"/>
<feature type="transmembrane region" description="Helical" evidence="1">
    <location>
        <begin position="32"/>
        <end position="54"/>
    </location>
</feature>
<dbReference type="SUPFAM" id="SSF81321">
    <property type="entry name" value="Family A G protein-coupled receptor-like"/>
    <property type="match status" value="1"/>
</dbReference>